<evidence type="ECO:0000313" key="3">
    <source>
        <dbReference type="Proteomes" id="UP000821866"/>
    </source>
</evidence>
<proteinExistence type="predicted"/>
<name>A0A9J6E7V8_RHIMP</name>
<feature type="region of interest" description="Disordered" evidence="1">
    <location>
        <begin position="120"/>
        <end position="181"/>
    </location>
</feature>
<organism evidence="2 3">
    <name type="scientific">Rhipicephalus microplus</name>
    <name type="common">Cattle tick</name>
    <name type="synonym">Boophilus microplus</name>
    <dbReference type="NCBI Taxonomy" id="6941"/>
    <lineage>
        <taxon>Eukaryota</taxon>
        <taxon>Metazoa</taxon>
        <taxon>Ecdysozoa</taxon>
        <taxon>Arthropoda</taxon>
        <taxon>Chelicerata</taxon>
        <taxon>Arachnida</taxon>
        <taxon>Acari</taxon>
        <taxon>Parasitiformes</taxon>
        <taxon>Ixodida</taxon>
        <taxon>Ixodoidea</taxon>
        <taxon>Ixodidae</taxon>
        <taxon>Rhipicephalinae</taxon>
        <taxon>Rhipicephalus</taxon>
        <taxon>Boophilus</taxon>
    </lineage>
</organism>
<keyword evidence="3" id="KW-1185">Reference proteome</keyword>
<dbReference type="AlphaFoldDB" id="A0A9J6E7V8"/>
<dbReference type="VEuPathDB" id="VectorBase:LOC119164162"/>
<accession>A0A9J6E7V8</accession>
<evidence type="ECO:0000256" key="1">
    <source>
        <dbReference type="SAM" id="MobiDB-lite"/>
    </source>
</evidence>
<sequence>MASEVGIQEWFLPSSVSNLHLWTLVMVNRGMRMLLLVAVAAIVVPLSQGAPAVKFVDNVPISIKLPDSNELVKTDVPSQSAIPECLKSEEGVTETEDGLVAPAEAFTLCARQELGRLQSELKPSVQEPEESSEEEEPVEDDLPPPPKKEAAKPVEPETKKEAPAPPAESKPPIPQAPTIPDLSSITDAFTKVRPIDKHPTVLVEVVKILQVIFDFRRVMSDMQRILHGDLAGVLREYPERARGLFHMVRTLPSRFANARDKVEEVKEESQEPEYMQTLNELHSYLTSAGASSEELPNALSLVSTLDALRSIAGRLQNHLTEKLTGRKRAAESISEQPRSSRVVDEIKDIFMIIPDTFRAYGRRSKLNGGPGIFSPSPVSPLSPWNPLNPLSPISPVSAVSRLTPGDPLRPISRAQVRAVDTVSKRLVDLFNARTGSKKSSCLSGICNLQA</sequence>
<protein>
    <submittedName>
        <fullName evidence="2">Uncharacterized protein</fullName>
    </submittedName>
</protein>
<feature type="compositionally biased region" description="Basic and acidic residues" evidence="1">
    <location>
        <begin position="146"/>
        <end position="162"/>
    </location>
</feature>
<comment type="caution">
    <text evidence="2">The sequence shown here is derived from an EMBL/GenBank/DDBJ whole genome shotgun (WGS) entry which is preliminary data.</text>
</comment>
<dbReference type="Proteomes" id="UP000821866">
    <property type="component" value="Chromosome 3"/>
</dbReference>
<gene>
    <name evidence="2" type="ORF">HPB51_006879</name>
</gene>
<feature type="compositionally biased region" description="Pro residues" evidence="1">
    <location>
        <begin position="163"/>
        <end position="177"/>
    </location>
</feature>
<evidence type="ECO:0000313" key="2">
    <source>
        <dbReference type="EMBL" id="KAH8030447.1"/>
    </source>
</evidence>
<reference evidence="2" key="2">
    <citation type="submission" date="2021-09" db="EMBL/GenBank/DDBJ databases">
        <authorList>
            <person name="Jia N."/>
            <person name="Wang J."/>
            <person name="Shi W."/>
            <person name="Du L."/>
            <person name="Sun Y."/>
            <person name="Zhan W."/>
            <person name="Jiang J."/>
            <person name="Wang Q."/>
            <person name="Zhang B."/>
            <person name="Ji P."/>
            <person name="Sakyi L.B."/>
            <person name="Cui X."/>
            <person name="Yuan T."/>
            <person name="Jiang B."/>
            <person name="Yang W."/>
            <person name="Lam T.T.-Y."/>
            <person name="Chang Q."/>
            <person name="Ding S."/>
            <person name="Wang X."/>
            <person name="Zhu J."/>
            <person name="Ruan X."/>
            <person name="Zhao L."/>
            <person name="Wei J."/>
            <person name="Que T."/>
            <person name="Du C."/>
            <person name="Cheng J."/>
            <person name="Dai P."/>
            <person name="Han X."/>
            <person name="Huang E."/>
            <person name="Gao Y."/>
            <person name="Liu J."/>
            <person name="Shao H."/>
            <person name="Ye R."/>
            <person name="Li L."/>
            <person name="Wei W."/>
            <person name="Wang X."/>
            <person name="Wang C."/>
            <person name="Huo Q."/>
            <person name="Li W."/>
            <person name="Guo W."/>
            <person name="Chen H."/>
            <person name="Chen S."/>
            <person name="Zhou L."/>
            <person name="Zhou L."/>
            <person name="Ni X."/>
            <person name="Tian J."/>
            <person name="Zhou Y."/>
            <person name="Sheng Y."/>
            <person name="Liu T."/>
            <person name="Pan Y."/>
            <person name="Xia L."/>
            <person name="Li J."/>
            <person name="Zhao F."/>
            <person name="Cao W."/>
        </authorList>
    </citation>
    <scope>NUCLEOTIDE SEQUENCE</scope>
    <source>
        <strain evidence="2">Rmic-2018</strain>
        <tissue evidence="2">Larvae</tissue>
    </source>
</reference>
<reference evidence="2" key="1">
    <citation type="journal article" date="2020" name="Cell">
        <title>Large-Scale Comparative Analyses of Tick Genomes Elucidate Their Genetic Diversity and Vector Capacities.</title>
        <authorList>
            <consortium name="Tick Genome and Microbiome Consortium (TIGMIC)"/>
            <person name="Jia N."/>
            <person name="Wang J."/>
            <person name="Shi W."/>
            <person name="Du L."/>
            <person name="Sun Y."/>
            <person name="Zhan W."/>
            <person name="Jiang J.F."/>
            <person name="Wang Q."/>
            <person name="Zhang B."/>
            <person name="Ji P."/>
            <person name="Bell-Sakyi L."/>
            <person name="Cui X.M."/>
            <person name="Yuan T.T."/>
            <person name="Jiang B.G."/>
            <person name="Yang W.F."/>
            <person name="Lam T.T."/>
            <person name="Chang Q.C."/>
            <person name="Ding S.J."/>
            <person name="Wang X.J."/>
            <person name="Zhu J.G."/>
            <person name="Ruan X.D."/>
            <person name="Zhao L."/>
            <person name="Wei J.T."/>
            <person name="Ye R.Z."/>
            <person name="Que T.C."/>
            <person name="Du C.H."/>
            <person name="Zhou Y.H."/>
            <person name="Cheng J.X."/>
            <person name="Dai P.F."/>
            <person name="Guo W.B."/>
            <person name="Han X.H."/>
            <person name="Huang E.J."/>
            <person name="Li L.F."/>
            <person name="Wei W."/>
            <person name="Gao Y.C."/>
            <person name="Liu J.Z."/>
            <person name="Shao H.Z."/>
            <person name="Wang X."/>
            <person name="Wang C.C."/>
            <person name="Yang T.C."/>
            <person name="Huo Q.B."/>
            <person name="Li W."/>
            <person name="Chen H.Y."/>
            <person name="Chen S.E."/>
            <person name="Zhou L.G."/>
            <person name="Ni X.B."/>
            <person name="Tian J.H."/>
            <person name="Sheng Y."/>
            <person name="Liu T."/>
            <person name="Pan Y.S."/>
            <person name="Xia L.Y."/>
            <person name="Li J."/>
            <person name="Zhao F."/>
            <person name="Cao W.C."/>
        </authorList>
    </citation>
    <scope>NUCLEOTIDE SEQUENCE</scope>
    <source>
        <strain evidence="2">Rmic-2018</strain>
    </source>
</reference>
<dbReference type="EMBL" id="JABSTU010000005">
    <property type="protein sequence ID" value="KAH8030447.1"/>
    <property type="molecule type" value="Genomic_DNA"/>
</dbReference>
<feature type="compositionally biased region" description="Acidic residues" evidence="1">
    <location>
        <begin position="127"/>
        <end position="142"/>
    </location>
</feature>